<dbReference type="EMBL" id="NJHN03000037">
    <property type="protein sequence ID" value="KAH9422221.1"/>
    <property type="molecule type" value="Genomic_DNA"/>
</dbReference>
<feature type="transmembrane region" description="Helical" evidence="3">
    <location>
        <begin position="141"/>
        <end position="166"/>
    </location>
</feature>
<proteinExistence type="predicted"/>
<feature type="region of interest" description="Disordered" evidence="2">
    <location>
        <begin position="213"/>
        <end position="234"/>
    </location>
</feature>
<keyword evidence="4" id="KW-0732">Signal</keyword>
<protein>
    <submittedName>
        <fullName evidence="5">Uncharacterized protein</fullName>
    </submittedName>
</protein>
<evidence type="ECO:0000313" key="5">
    <source>
        <dbReference type="EMBL" id="KAH9422221.1"/>
    </source>
</evidence>
<evidence type="ECO:0000256" key="2">
    <source>
        <dbReference type="SAM" id="MobiDB-lite"/>
    </source>
</evidence>
<feature type="coiled-coil region" evidence="1">
    <location>
        <begin position="559"/>
        <end position="586"/>
    </location>
</feature>
<comment type="caution">
    <text evidence="5">The sequence shown here is derived from an EMBL/GenBank/DDBJ whole genome shotgun (WGS) entry which is preliminary data.</text>
</comment>
<feature type="compositionally biased region" description="Basic and acidic residues" evidence="2">
    <location>
        <begin position="218"/>
        <end position="234"/>
    </location>
</feature>
<keyword evidence="3" id="KW-0812">Transmembrane</keyword>
<dbReference type="Proteomes" id="UP000887458">
    <property type="component" value="Unassembled WGS sequence"/>
</dbReference>
<accession>A0ABQ8JHY2</accession>
<keyword evidence="3" id="KW-1133">Transmembrane helix</keyword>
<keyword evidence="1" id="KW-0175">Coiled coil</keyword>
<keyword evidence="6" id="KW-1185">Reference proteome</keyword>
<reference evidence="5 6" key="1">
    <citation type="journal article" date="2018" name="J. Allergy Clin. Immunol.">
        <title>High-quality assembly of Dermatophagoides pteronyssinus genome and transcriptome reveals a wide range of novel allergens.</title>
        <authorList>
            <person name="Liu X.Y."/>
            <person name="Yang K.Y."/>
            <person name="Wang M.Q."/>
            <person name="Kwok J.S."/>
            <person name="Zeng X."/>
            <person name="Yang Z."/>
            <person name="Xiao X.J."/>
            <person name="Lau C.P."/>
            <person name="Li Y."/>
            <person name="Huang Z.M."/>
            <person name="Ba J.G."/>
            <person name="Yim A.K."/>
            <person name="Ouyang C.Y."/>
            <person name="Ngai S.M."/>
            <person name="Chan T.F."/>
            <person name="Leung E.L."/>
            <person name="Liu L."/>
            <person name="Liu Z.G."/>
            <person name="Tsui S.K."/>
        </authorList>
    </citation>
    <scope>NUCLEOTIDE SEQUENCE [LARGE SCALE GENOMIC DNA]</scope>
    <source>
        <strain evidence="5">Derp</strain>
    </source>
</reference>
<organism evidence="5 6">
    <name type="scientific">Dermatophagoides pteronyssinus</name>
    <name type="common">European house dust mite</name>
    <dbReference type="NCBI Taxonomy" id="6956"/>
    <lineage>
        <taxon>Eukaryota</taxon>
        <taxon>Metazoa</taxon>
        <taxon>Ecdysozoa</taxon>
        <taxon>Arthropoda</taxon>
        <taxon>Chelicerata</taxon>
        <taxon>Arachnida</taxon>
        <taxon>Acari</taxon>
        <taxon>Acariformes</taxon>
        <taxon>Sarcoptiformes</taxon>
        <taxon>Astigmata</taxon>
        <taxon>Psoroptidia</taxon>
        <taxon>Analgoidea</taxon>
        <taxon>Pyroglyphidae</taxon>
        <taxon>Dermatophagoidinae</taxon>
        <taxon>Dermatophagoides</taxon>
    </lineage>
</organism>
<evidence type="ECO:0000256" key="1">
    <source>
        <dbReference type="SAM" id="Coils"/>
    </source>
</evidence>
<feature type="chain" id="PRO_5047245763" evidence="4">
    <location>
        <begin position="22"/>
        <end position="770"/>
    </location>
</feature>
<evidence type="ECO:0000313" key="6">
    <source>
        <dbReference type="Proteomes" id="UP000887458"/>
    </source>
</evidence>
<evidence type="ECO:0000256" key="4">
    <source>
        <dbReference type="SAM" id="SignalP"/>
    </source>
</evidence>
<name>A0ABQ8JHY2_DERPT</name>
<keyword evidence="3" id="KW-0472">Membrane</keyword>
<feature type="compositionally biased region" description="Polar residues" evidence="2">
    <location>
        <begin position="676"/>
        <end position="693"/>
    </location>
</feature>
<reference evidence="5 6" key="2">
    <citation type="journal article" date="2022" name="Mol. Biol. Evol.">
        <title>Comparative Genomics Reveals Insights into the Divergent Evolution of Astigmatic Mites and Household Pest Adaptations.</title>
        <authorList>
            <person name="Xiong Q."/>
            <person name="Wan A.T."/>
            <person name="Liu X."/>
            <person name="Fung C.S."/>
            <person name="Xiao X."/>
            <person name="Malainual N."/>
            <person name="Hou J."/>
            <person name="Wang L."/>
            <person name="Wang M."/>
            <person name="Yang K.Y."/>
            <person name="Cui Y."/>
            <person name="Leung E.L."/>
            <person name="Nong W."/>
            <person name="Shin S.K."/>
            <person name="Au S.W."/>
            <person name="Jeong K.Y."/>
            <person name="Chew F.T."/>
            <person name="Hui J.H."/>
            <person name="Leung T.F."/>
            <person name="Tungtrongchitr A."/>
            <person name="Zhong N."/>
            <person name="Liu Z."/>
            <person name="Tsui S.K."/>
        </authorList>
    </citation>
    <scope>NUCLEOTIDE SEQUENCE [LARGE SCALE GENOMIC DNA]</scope>
    <source>
        <strain evidence="5">Derp</strain>
    </source>
</reference>
<feature type="region of interest" description="Disordered" evidence="2">
    <location>
        <begin position="674"/>
        <end position="693"/>
    </location>
</feature>
<sequence>MAIMILKCSLLFLYFIQMIVAKNVHDEMSNDRIMIPYKSVYGAPRKCKLTSDHKTTEEKYRKCQINAIDKWKITLQHYYTESWDFCCFVYDVLKCETKVLSECDPDYSDRNDKETRLLFDKSCQPIIINNPCNKDEDGGNAALWIAIGIGIVSGISLMILSGYCLWKKQLSSKVNAKKAYKAEKFQELYEKEYVRAVYDHEVDILNNKSLQNASKQTTTDKNEETKSISKQQDEIKTKEKLEKELKNNLKKIEKKIKSEIDAKSKNDSSFWDEFNKDPEKYKQPTGVMTKTKNFLKKLWPKKEVKSEEQLKREELIRSEARRQYENIHNVDQSQSTKPEKLKSLIVTETEDTDSLLTKMLNILNQEQVDVHHEMIKITDFPKSGEMDQMEKWTKNFKDTRNRIRNEFDKKLEITLGKPTSEDQTGKIGTVSTKVENQQTTTSKLVDKMTQSTTKPEKSQTTKIEPIPRMKKEKWTIEDEMAFLASHHHEKYRQESSIEDCKKMIKKSSGKELERYQILLERHIDKKQKCEEIIANRKKAIISGDAFKMEKSKMTELEYANKILDELDKYDVQLNEKEKNLYEAIEKETNNPTLNIVDSEDFVRSTKYDKQNLKIKKELTKKLKEMMMKKKAEIEKKAIRTKREIIYDGKELNGDDENKKKNVLKKLLLKKKSSNKDQTSFGNNNGQDSITTNDDFSVDSDQLTTILWPKKKKSTNLFKQIDHPIEPNIQSSNIIDSLKKRIKKIINQTILSTTTTTTISDQQFSDYTRQF</sequence>
<evidence type="ECO:0000256" key="3">
    <source>
        <dbReference type="SAM" id="Phobius"/>
    </source>
</evidence>
<gene>
    <name evidence="5" type="ORF">DERP_002517</name>
</gene>
<feature type="signal peptide" evidence="4">
    <location>
        <begin position="1"/>
        <end position="21"/>
    </location>
</feature>